<sequence>MIPTRRILDPMFGEASLAAANNADASWARGETSPLDQKGATGWLANLYGGVQTGDDWARLNVPVGELRIPDFNSALWSYYMTNAETMGIGIVIWIHDQEDFDKRAEVTQLANVSGLEKGAGWNAHEFNKATTQMFFYGEGTSGTALTAGTQYTWAQFQTDILFKHWRIYRITFDYGWEASGTFDDAWIADIKLNGQVIRMRPDRGGSGRIARRFSTATTGAIAASLTPKTPYRLLDIELKISAAGTTEEDFTVTKDATIGSAYDLLLYSVSTLTGSTTGGTITDLLVPFGEGYEFSADDEMDVAWPNTENRTWGLTYRYQTVFGG</sequence>
<dbReference type="AlphaFoldDB" id="A0A0F9CCL6"/>
<organism evidence="1">
    <name type="scientific">marine sediment metagenome</name>
    <dbReference type="NCBI Taxonomy" id="412755"/>
    <lineage>
        <taxon>unclassified sequences</taxon>
        <taxon>metagenomes</taxon>
        <taxon>ecological metagenomes</taxon>
    </lineage>
</organism>
<reference evidence="1" key="1">
    <citation type="journal article" date="2015" name="Nature">
        <title>Complex archaea that bridge the gap between prokaryotes and eukaryotes.</title>
        <authorList>
            <person name="Spang A."/>
            <person name="Saw J.H."/>
            <person name="Jorgensen S.L."/>
            <person name="Zaremba-Niedzwiedzka K."/>
            <person name="Martijn J."/>
            <person name="Lind A.E."/>
            <person name="van Eijk R."/>
            <person name="Schleper C."/>
            <person name="Guy L."/>
            <person name="Ettema T.J."/>
        </authorList>
    </citation>
    <scope>NUCLEOTIDE SEQUENCE</scope>
</reference>
<name>A0A0F9CCL6_9ZZZZ</name>
<proteinExistence type="predicted"/>
<feature type="non-terminal residue" evidence="1">
    <location>
        <position position="325"/>
    </location>
</feature>
<accession>A0A0F9CCL6</accession>
<comment type="caution">
    <text evidence="1">The sequence shown here is derived from an EMBL/GenBank/DDBJ whole genome shotgun (WGS) entry which is preliminary data.</text>
</comment>
<evidence type="ECO:0000313" key="1">
    <source>
        <dbReference type="EMBL" id="KKK94461.1"/>
    </source>
</evidence>
<gene>
    <name evidence="1" type="ORF">LCGC14_2682630</name>
</gene>
<protein>
    <submittedName>
        <fullName evidence="1">Uncharacterized protein</fullName>
    </submittedName>
</protein>
<dbReference type="EMBL" id="LAZR01047333">
    <property type="protein sequence ID" value="KKK94461.1"/>
    <property type="molecule type" value="Genomic_DNA"/>
</dbReference>